<dbReference type="RefSeq" id="WP_144071301.1">
    <property type="nucleotide sequence ID" value="NZ_VJZR01000004.1"/>
</dbReference>
<feature type="domain" description="Peptidase M56" evidence="3">
    <location>
        <begin position="153"/>
        <end position="254"/>
    </location>
</feature>
<feature type="coiled-coil region" evidence="1">
    <location>
        <begin position="602"/>
        <end position="629"/>
    </location>
</feature>
<dbReference type="InterPro" id="IPR052173">
    <property type="entry name" value="Beta-lactam_resp_regulator"/>
</dbReference>
<feature type="transmembrane region" description="Helical" evidence="2">
    <location>
        <begin position="6"/>
        <end position="25"/>
    </location>
</feature>
<comment type="caution">
    <text evidence="4">The sequence shown here is derived from an EMBL/GenBank/DDBJ whole genome shotgun (WGS) entry which is preliminary data.</text>
</comment>
<dbReference type="Pfam" id="PF05569">
    <property type="entry name" value="Peptidase_M56"/>
    <property type="match status" value="1"/>
</dbReference>
<keyword evidence="5" id="KW-1185">Reference proteome</keyword>
<keyword evidence="1" id="KW-0175">Coiled coil</keyword>
<accession>A0A553CMK0</accession>
<feature type="transmembrane region" description="Helical" evidence="2">
    <location>
        <begin position="85"/>
        <end position="108"/>
    </location>
</feature>
<evidence type="ECO:0000313" key="4">
    <source>
        <dbReference type="EMBL" id="TRX21681.1"/>
    </source>
</evidence>
<dbReference type="Proteomes" id="UP000318585">
    <property type="component" value="Unassembled WGS sequence"/>
</dbReference>
<dbReference type="PANTHER" id="PTHR34978:SF3">
    <property type="entry name" value="SLR0241 PROTEIN"/>
    <property type="match status" value="1"/>
</dbReference>
<keyword evidence="2" id="KW-0472">Membrane</keyword>
<dbReference type="OrthoDB" id="1522859at2"/>
<evidence type="ECO:0000259" key="3">
    <source>
        <dbReference type="Pfam" id="PF05569"/>
    </source>
</evidence>
<feature type="transmembrane region" description="Helical" evidence="2">
    <location>
        <begin position="37"/>
        <end position="59"/>
    </location>
</feature>
<keyword evidence="2" id="KW-1133">Transmembrane helix</keyword>
<organism evidence="4 5">
    <name type="scientific">Flavobacterium franklandianum</name>
    <dbReference type="NCBI Taxonomy" id="2594430"/>
    <lineage>
        <taxon>Bacteria</taxon>
        <taxon>Pseudomonadati</taxon>
        <taxon>Bacteroidota</taxon>
        <taxon>Flavobacteriia</taxon>
        <taxon>Flavobacteriales</taxon>
        <taxon>Flavobacteriaceae</taxon>
        <taxon>Flavobacterium</taxon>
    </lineage>
</organism>
<gene>
    <name evidence="4" type="ORF">FNW17_07345</name>
</gene>
<protein>
    <submittedName>
        <fullName evidence="4">M56 family metallopeptidase</fullName>
    </submittedName>
</protein>
<reference evidence="4 5" key="1">
    <citation type="submission" date="2019-07" db="EMBL/GenBank/DDBJ databases">
        <title>Novel species of Flavobacterium.</title>
        <authorList>
            <person name="Liu Q."/>
            <person name="Xin Y.-H."/>
        </authorList>
    </citation>
    <scope>NUCLEOTIDE SEQUENCE [LARGE SCALE GENOMIC DNA]</scope>
    <source>
        <strain evidence="4 5">LB3P56</strain>
    </source>
</reference>
<proteinExistence type="predicted"/>
<dbReference type="EMBL" id="VJZR01000004">
    <property type="protein sequence ID" value="TRX21681.1"/>
    <property type="molecule type" value="Genomic_DNA"/>
</dbReference>
<evidence type="ECO:0000256" key="1">
    <source>
        <dbReference type="SAM" id="Coils"/>
    </source>
</evidence>
<evidence type="ECO:0000256" key="2">
    <source>
        <dbReference type="SAM" id="Phobius"/>
    </source>
</evidence>
<dbReference type="PANTHER" id="PTHR34978">
    <property type="entry name" value="POSSIBLE SENSOR-TRANSDUCER PROTEIN BLAR"/>
    <property type="match status" value="1"/>
</dbReference>
<dbReference type="InterPro" id="IPR008756">
    <property type="entry name" value="Peptidase_M56"/>
</dbReference>
<sequence>METLFIYLFKSSGLIGLFYLSYHILLRKETFFNSNRWFLLAGLITSVELPLVVFTKIVWVDPSPTTIDWSNIPMTTPVENEAFEINWYLVLAIVYSIGILAFLVKFAFDFFSLSMILKGKTIQHQADFKFIDVSENVSPFSYFNSIVYNSSLYSETELENILEHEKVHSAQNHTIDVLISRLFCVVFWFNPIVWLYKNAIAQNLEFIADSEASKTISDKKAYQLTLLKITTQENCVAITNHFYQSLIKKRIVMLNKNQSNKRNSWKYALILPILGAFVFFFQVKVVAQEKEPELTTIDHVKSIENAVDVYKINKNTTDAELKEKTKALKENYAIIATFSSMERNSENELIAIKVNLKKGKDISKKMATKGTEAIKTFGIIVSKNINGELSADFGTDDRAVINQKSVLISPNAPLVFTEKEIFIDGAKVSQEDLDKLDPNEIESIDVNKKSDIGTIRVVTKKFSKTINENDIYINDEKVDKNELLLLDQNTIQKMDVNKTGKTIRITTKTIHQSADNIDIPSPPTPPTPPAFTLKNPKPPVFPKAPKAPKGDPINGDKKAWKEFEIKMEDFNKKMEALEPQMKEFDKQMEEFDKQMEPFNTAMEAFEKKMKTYELQMEEYETKMKAQIGK</sequence>
<dbReference type="AlphaFoldDB" id="A0A553CMK0"/>
<keyword evidence="2" id="KW-0812">Transmembrane</keyword>
<dbReference type="CDD" id="cd07341">
    <property type="entry name" value="M56_BlaR1_MecR1_like"/>
    <property type="match status" value="1"/>
</dbReference>
<feature type="transmembrane region" description="Helical" evidence="2">
    <location>
        <begin position="265"/>
        <end position="283"/>
    </location>
</feature>
<evidence type="ECO:0000313" key="5">
    <source>
        <dbReference type="Proteomes" id="UP000318585"/>
    </source>
</evidence>
<name>A0A553CMK0_9FLAO</name>